<evidence type="ECO:0000256" key="5">
    <source>
        <dbReference type="ARBA" id="ARBA00022989"/>
    </source>
</evidence>
<name>A0ABV0A525_9HYPH</name>
<feature type="transmembrane region" description="Helical" evidence="7">
    <location>
        <begin position="244"/>
        <end position="270"/>
    </location>
</feature>
<evidence type="ECO:0000256" key="6">
    <source>
        <dbReference type="ARBA" id="ARBA00023136"/>
    </source>
</evidence>
<accession>A0ABV0A525</accession>
<dbReference type="Proteomes" id="UP001407347">
    <property type="component" value="Unassembled WGS sequence"/>
</dbReference>
<dbReference type="CDD" id="cd06261">
    <property type="entry name" value="TM_PBP2"/>
    <property type="match status" value="1"/>
</dbReference>
<comment type="similarity">
    <text evidence="7">Belongs to the binding-protein-dependent transport system permease family.</text>
</comment>
<evidence type="ECO:0000256" key="2">
    <source>
        <dbReference type="ARBA" id="ARBA00022448"/>
    </source>
</evidence>
<dbReference type="InterPro" id="IPR035906">
    <property type="entry name" value="MetI-like_sf"/>
</dbReference>
<feature type="transmembrane region" description="Helical" evidence="7">
    <location>
        <begin position="140"/>
        <end position="161"/>
    </location>
</feature>
<dbReference type="Gene3D" id="1.10.3720.10">
    <property type="entry name" value="MetI-like"/>
    <property type="match status" value="1"/>
</dbReference>
<evidence type="ECO:0000313" key="10">
    <source>
        <dbReference type="Proteomes" id="UP001407347"/>
    </source>
</evidence>
<comment type="subcellular location">
    <subcellularLocation>
        <location evidence="1 7">Cell membrane</location>
        <topology evidence="1 7">Multi-pass membrane protein</topology>
    </subcellularLocation>
</comment>
<organism evidence="9 10">
    <name type="scientific">Methylobacterium ajmalii</name>
    <dbReference type="NCBI Taxonomy" id="2738439"/>
    <lineage>
        <taxon>Bacteria</taxon>
        <taxon>Pseudomonadati</taxon>
        <taxon>Pseudomonadota</taxon>
        <taxon>Alphaproteobacteria</taxon>
        <taxon>Hyphomicrobiales</taxon>
        <taxon>Methylobacteriaceae</taxon>
        <taxon>Methylobacterium</taxon>
    </lineage>
</organism>
<proteinExistence type="inferred from homology"/>
<feature type="transmembrane region" description="Helical" evidence="7">
    <location>
        <begin position="106"/>
        <end position="128"/>
    </location>
</feature>
<evidence type="ECO:0000256" key="3">
    <source>
        <dbReference type="ARBA" id="ARBA00022475"/>
    </source>
</evidence>
<dbReference type="RefSeq" id="WP_346013464.1">
    <property type="nucleotide sequence ID" value="NZ_JAQYXP010000004.1"/>
</dbReference>
<dbReference type="PANTHER" id="PTHR43163:SF6">
    <property type="entry name" value="DIPEPTIDE TRANSPORT SYSTEM PERMEASE PROTEIN DPPB-RELATED"/>
    <property type="match status" value="1"/>
</dbReference>
<feature type="transmembrane region" description="Helical" evidence="7">
    <location>
        <begin position="12"/>
        <end position="34"/>
    </location>
</feature>
<dbReference type="Pfam" id="PF19300">
    <property type="entry name" value="BPD_transp_1_N"/>
    <property type="match status" value="1"/>
</dbReference>
<comment type="caution">
    <text evidence="9">The sequence shown here is derived from an EMBL/GenBank/DDBJ whole genome shotgun (WGS) entry which is preliminary data.</text>
</comment>
<evidence type="ECO:0000256" key="4">
    <source>
        <dbReference type="ARBA" id="ARBA00022692"/>
    </source>
</evidence>
<dbReference type="PROSITE" id="PS50928">
    <property type="entry name" value="ABC_TM1"/>
    <property type="match status" value="1"/>
</dbReference>
<keyword evidence="6 7" id="KW-0472">Membrane</keyword>
<dbReference type="InterPro" id="IPR000515">
    <property type="entry name" value="MetI-like"/>
</dbReference>
<reference evidence="9 10" key="1">
    <citation type="journal article" date="2023" name="PLoS ONE">
        <title>Complete genome assembly of Hawai'i environmental nontuberculous mycobacteria reveals unexpected co-isolation with methylobacteria.</title>
        <authorList>
            <person name="Hendrix J."/>
            <person name="Epperson L.E."/>
            <person name="Tong E.I."/>
            <person name="Chan Y.L."/>
            <person name="Hasan N.A."/>
            <person name="Dawrs S.N."/>
            <person name="Norton G.J."/>
            <person name="Virdi R."/>
            <person name="Crooks J.L."/>
            <person name="Chan E.D."/>
            <person name="Honda J.R."/>
            <person name="Strong M."/>
        </authorList>
    </citation>
    <scope>NUCLEOTIDE SEQUENCE [LARGE SCALE GENOMIC DNA]</scope>
    <source>
        <strain evidence="9 10">NJH_HI04-1</strain>
    </source>
</reference>
<dbReference type="PANTHER" id="PTHR43163">
    <property type="entry name" value="DIPEPTIDE TRANSPORT SYSTEM PERMEASE PROTEIN DPPB-RELATED"/>
    <property type="match status" value="1"/>
</dbReference>
<keyword evidence="2 7" id="KW-0813">Transport</keyword>
<keyword evidence="3" id="KW-1003">Cell membrane</keyword>
<evidence type="ECO:0000259" key="8">
    <source>
        <dbReference type="PROSITE" id="PS50928"/>
    </source>
</evidence>
<evidence type="ECO:0000256" key="7">
    <source>
        <dbReference type="RuleBase" id="RU363032"/>
    </source>
</evidence>
<feature type="transmembrane region" description="Helical" evidence="7">
    <location>
        <begin position="290"/>
        <end position="316"/>
    </location>
</feature>
<feature type="transmembrane region" description="Helical" evidence="7">
    <location>
        <begin position="181"/>
        <end position="203"/>
    </location>
</feature>
<evidence type="ECO:0000313" key="9">
    <source>
        <dbReference type="EMBL" id="MEN3237985.1"/>
    </source>
</evidence>
<dbReference type="Pfam" id="PF00528">
    <property type="entry name" value="BPD_transp_1"/>
    <property type="match status" value="1"/>
</dbReference>
<evidence type="ECO:0000256" key="1">
    <source>
        <dbReference type="ARBA" id="ARBA00004651"/>
    </source>
</evidence>
<dbReference type="SUPFAM" id="SSF161098">
    <property type="entry name" value="MetI-like"/>
    <property type="match status" value="1"/>
</dbReference>
<keyword evidence="4 7" id="KW-0812">Transmembrane</keyword>
<keyword evidence="5 7" id="KW-1133">Transmembrane helix</keyword>
<sequence length="321" mass="33271">MNAGLFRLPGSILRHAGGAAVVGLLGALCIFAALRLGPGDPALTALGEGATPAAVAAYRARWGLDQPWPIQFDAWLRPALQGDFGNSIVVASGIPVSRLIADRLPVTAFVGVYALVLAIATALVAGAVAARWRGRWPDSVATTLAVLGVAMPDFWVAYLLIGSLGFGLGLFPSFGYVAPSVSLSGALSSATLPALAIAAPMAASFTRILRAALIEEALSEHVRVARALGHPGGFIFRHHILRNALIPFVTVVGLQVRYLLGGTVVIERIFGLPGLGALMVDAAFARDYPLVQACALVFLLGVLAANLATDGLCAVLDPRRS</sequence>
<gene>
    <name evidence="9" type="ORF">PUR29_31455</name>
</gene>
<keyword evidence="10" id="KW-1185">Reference proteome</keyword>
<dbReference type="InterPro" id="IPR045621">
    <property type="entry name" value="BPD_transp_1_N"/>
</dbReference>
<protein>
    <submittedName>
        <fullName evidence="9">ABC transporter permease</fullName>
    </submittedName>
</protein>
<dbReference type="EMBL" id="JAQYXP010000004">
    <property type="protein sequence ID" value="MEN3237985.1"/>
    <property type="molecule type" value="Genomic_DNA"/>
</dbReference>
<feature type="domain" description="ABC transmembrane type-1" evidence="8">
    <location>
        <begin position="104"/>
        <end position="309"/>
    </location>
</feature>